<evidence type="ECO:0000256" key="2">
    <source>
        <dbReference type="ARBA" id="ARBA00022692"/>
    </source>
</evidence>
<evidence type="ECO:0000313" key="6">
    <source>
        <dbReference type="Proteomes" id="UP000823388"/>
    </source>
</evidence>
<comment type="caution">
    <text evidence="5">The sequence shown here is derived from an EMBL/GenBank/DDBJ whole genome shotgun (WGS) entry which is preliminary data.</text>
</comment>
<keyword evidence="6" id="KW-1185">Reference proteome</keyword>
<evidence type="ECO:0000256" key="4">
    <source>
        <dbReference type="ARBA" id="ARBA00023136"/>
    </source>
</evidence>
<name>A0A8T0WUR6_PANVG</name>
<comment type="subcellular location">
    <subcellularLocation>
        <location evidence="1">Membrane</location>
    </subcellularLocation>
</comment>
<dbReference type="AlphaFoldDB" id="A0A8T0WUR6"/>
<dbReference type="PANTHER" id="PTHR23427:SF2">
    <property type="entry name" value="SURFEIT LOCUS PROTEIN 1"/>
    <property type="match status" value="1"/>
</dbReference>
<dbReference type="EMBL" id="CM029038">
    <property type="protein sequence ID" value="KAG2650578.1"/>
    <property type="molecule type" value="Genomic_DNA"/>
</dbReference>
<evidence type="ECO:0000313" key="5">
    <source>
        <dbReference type="EMBL" id="KAG2650578.1"/>
    </source>
</evidence>
<keyword evidence="4" id="KW-0472">Membrane</keyword>
<proteinExistence type="predicted"/>
<protein>
    <submittedName>
        <fullName evidence="5">Uncharacterized protein</fullName>
    </submittedName>
</protein>
<gene>
    <name evidence="5" type="ORF">PVAP13_1NG175019</name>
</gene>
<dbReference type="InterPro" id="IPR045214">
    <property type="entry name" value="Surf1/Surf4"/>
</dbReference>
<organism evidence="5 6">
    <name type="scientific">Panicum virgatum</name>
    <name type="common">Blackwell switchgrass</name>
    <dbReference type="NCBI Taxonomy" id="38727"/>
    <lineage>
        <taxon>Eukaryota</taxon>
        <taxon>Viridiplantae</taxon>
        <taxon>Streptophyta</taxon>
        <taxon>Embryophyta</taxon>
        <taxon>Tracheophyta</taxon>
        <taxon>Spermatophyta</taxon>
        <taxon>Magnoliopsida</taxon>
        <taxon>Liliopsida</taxon>
        <taxon>Poales</taxon>
        <taxon>Poaceae</taxon>
        <taxon>PACMAD clade</taxon>
        <taxon>Panicoideae</taxon>
        <taxon>Panicodae</taxon>
        <taxon>Paniceae</taxon>
        <taxon>Panicinae</taxon>
        <taxon>Panicum</taxon>
        <taxon>Panicum sect. Hiantes</taxon>
    </lineage>
</organism>
<dbReference type="PANTHER" id="PTHR23427">
    <property type="entry name" value="SURFEIT LOCUS PROTEIN"/>
    <property type="match status" value="1"/>
</dbReference>
<sequence length="142" mass="16644">MDVPMITRACGLPENTVYIEDINKDVSPTNLHPFPNDGNTLIRHSVMLDDHLKYTFTWEMVDEHGIDLHSRDKDEWMMEQETGLLGAGELTLLAEIWRRRWWVGLTMMLMERGKKRWKEIGTFTQQITHGYYITSTSNQTQS</sequence>
<accession>A0A8T0WUR6</accession>
<keyword evidence="3" id="KW-1133">Transmembrane helix</keyword>
<evidence type="ECO:0000256" key="3">
    <source>
        <dbReference type="ARBA" id="ARBA00022989"/>
    </source>
</evidence>
<reference evidence="5" key="1">
    <citation type="submission" date="2020-05" db="EMBL/GenBank/DDBJ databases">
        <title>WGS assembly of Panicum virgatum.</title>
        <authorList>
            <person name="Lovell J.T."/>
            <person name="Jenkins J."/>
            <person name="Shu S."/>
            <person name="Juenger T.E."/>
            <person name="Schmutz J."/>
        </authorList>
    </citation>
    <scope>NUCLEOTIDE SEQUENCE</scope>
    <source>
        <strain evidence="5">AP13</strain>
    </source>
</reference>
<dbReference type="Proteomes" id="UP000823388">
    <property type="component" value="Chromosome 1N"/>
</dbReference>
<keyword evidence="2" id="KW-0812">Transmembrane</keyword>
<dbReference type="GO" id="GO:0016020">
    <property type="term" value="C:membrane"/>
    <property type="evidence" value="ECO:0007669"/>
    <property type="project" value="UniProtKB-SubCell"/>
</dbReference>
<evidence type="ECO:0000256" key="1">
    <source>
        <dbReference type="ARBA" id="ARBA00004370"/>
    </source>
</evidence>